<dbReference type="Proteomes" id="UP000292507">
    <property type="component" value="Unassembled WGS sequence"/>
</dbReference>
<dbReference type="InterPro" id="IPR050090">
    <property type="entry name" value="Tyrosine_recombinase_XerCD"/>
</dbReference>
<sequence length="378" mass="41809">MTARPLPEEWRQPIAAWEQQLRADGFTDSTVYDRIRAVRRAAPAFAGCPWQVTSEGLTGYADEQPWSAQTRGTWLRNVRLFYEFAVTKGWTDRTPTPDRYAALVRQPQATIWAVELAAWAGWLAASGQSPNTVKLRTYVLRRLACAHPEWGPWDLGADDLAGWLGGLGVGPAALRVARQSLRAFYRWGAATGRVRVDPSAELPAVRHPRALPRPVPDTVIVSALEEADERQRDAIELGAVAGLRRSEIARARTDDLTRRPDGWWLRVVGKGGQARDVPLPDELGDRLASRPAGWLFPNGKGGHLTAAYLGRLMRGRLAEHWTPHTLRHRFASTAYAAQRDYRAVQELLGHANVNTTMIYTAVPEGARRAAVTAAAIIG</sequence>
<dbReference type="Pfam" id="PF00589">
    <property type="entry name" value="Phage_integrase"/>
    <property type="match status" value="1"/>
</dbReference>
<evidence type="ECO:0000313" key="4">
    <source>
        <dbReference type="Proteomes" id="UP000292507"/>
    </source>
</evidence>
<dbReference type="GO" id="GO:0003677">
    <property type="term" value="F:DNA binding"/>
    <property type="evidence" value="ECO:0007669"/>
    <property type="project" value="InterPro"/>
</dbReference>
<dbReference type="Gene3D" id="1.10.443.10">
    <property type="entry name" value="Intergrase catalytic core"/>
    <property type="match status" value="1"/>
</dbReference>
<organism evidence="3 4">
    <name type="scientific">Blastococcus saxobsidens</name>
    <dbReference type="NCBI Taxonomy" id="138336"/>
    <lineage>
        <taxon>Bacteria</taxon>
        <taxon>Bacillati</taxon>
        <taxon>Actinomycetota</taxon>
        <taxon>Actinomycetes</taxon>
        <taxon>Geodermatophilales</taxon>
        <taxon>Geodermatophilaceae</taxon>
        <taxon>Blastococcus</taxon>
    </lineage>
</organism>
<comment type="caution">
    <text evidence="3">The sequence shown here is derived from an EMBL/GenBank/DDBJ whole genome shotgun (WGS) entry which is preliminary data.</text>
</comment>
<evidence type="ECO:0000259" key="2">
    <source>
        <dbReference type="PROSITE" id="PS51898"/>
    </source>
</evidence>
<dbReference type="InterPro" id="IPR002104">
    <property type="entry name" value="Integrase_catalytic"/>
</dbReference>
<dbReference type="InterPro" id="IPR013762">
    <property type="entry name" value="Integrase-like_cat_sf"/>
</dbReference>
<dbReference type="AlphaFoldDB" id="A0A4Q7Y448"/>
<evidence type="ECO:0000313" key="3">
    <source>
        <dbReference type="EMBL" id="RZU31154.1"/>
    </source>
</evidence>
<protein>
    <submittedName>
        <fullName evidence="3">Site-specific recombinase XerD</fullName>
    </submittedName>
</protein>
<keyword evidence="4" id="KW-1185">Reference proteome</keyword>
<dbReference type="PANTHER" id="PTHR30349">
    <property type="entry name" value="PHAGE INTEGRASE-RELATED"/>
    <property type="match status" value="1"/>
</dbReference>
<keyword evidence="1" id="KW-0233">DNA recombination</keyword>
<gene>
    <name evidence="3" type="ORF">BKA19_0802</name>
</gene>
<dbReference type="GO" id="GO:0006310">
    <property type="term" value="P:DNA recombination"/>
    <property type="evidence" value="ECO:0007669"/>
    <property type="project" value="UniProtKB-KW"/>
</dbReference>
<feature type="domain" description="Tyr recombinase" evidence="2">
    <location>
        <begin position="206"/>
        <end position="373"/>
    </location>
</feature>
<reference evidence="3 4" key="1">
    <citation type="submission" date="2019-02" db="EMBL/GenBank/DDBJ databases">
        <title>Sequencing the genomes of 1000 actinobacteria strains.</title>
        <authorList>
            <person name="Klenk H.-P."/>
        </authorList>
    </citation>
    <scope>NUCLEOTIDE SEQUENCE [LARGE SCALE GENOMIC DNA]</scope>
    <source>
        <strain evidence="3 4">DSM 44509</strain>
    </source>
</reference>
<dbReference type="PROSITE" id="PS51898">
    <property type="entry name" value="TYR_RECOMBINASE"/>
    <property type="match status" value="1"/>
</dbReference>
<dbReference type="SUPFAM" id="SSF56349">
    <property type="entry name" value="DNA breaking-rejoining enzymes"/>
    <property type="match status" value="1"/>
</dbReference>
<dbReference type="GO" id="GO:0015074">
    <property type="term" value="P:DNA integration"/>
    <property type="evidence" value="ECO:0007669"/>
    <property type="project" value="InterPro"/>
</dbReference>
<dbReference type="RefSeq" id="WP_104527907.1">
    <property type="nucleotide sequence ID" value="NZ_POQT01000008.1"/>
</dbReference>
<name>A0A4Q7Y448_9ACTN</name>
<proteinExistence type="predicted"/>
<dbReference type="InterPro" id="IPR011010">
    <property type="entry name" value="DNA_brk_join_enz"/>
</dbReference>
<dbReference type="EMBL" id="SHKV01000001">
    <property type="protein sequence ID" value="RZU31154.1"/>
    <property type="molecule type" value="Genomic_DNA"/>
</dbReference>
<dbReference type="PANTHER" id="PTHR30349:SF64">
    <property type="entry name" value="PROPHAGE INTEGRASE INTD-RELATED"/>
    <property type="match status" value="1"/>
</dbReference>
<accession>A0A4Q7Y448</accession>
<dbReference type="OrthoDB" id="1822491at2"/>
<evidence type="ECO:0000256" key="1">
    <source>
        <dbReference type="ARBA" id="ARBA00023172"/>
    </source>
</evidence>